<gene>
    <name evidence="3" type="ORF">TBK1r_24440</name>
</gene>
<sequence length="164" mass="17072">MNRTDDVSPLNDQPGPTENTDPSATGDAPFVAKLVEPAAVDGAAASLAAETAVRTGSPFRVDPTDLETPSEPVKQLALSGEAAYGEYGPFLYTAMGASSAAVVVLVFAALGTWWFPAGGALVAVLGTVLSIIGLFSRRRFRYAAIGTLPLHMVLFVLSYARSLV</sequence>
<feature type="transmembrane region" description="Helical" evidence="2">
    <location>
        <begin position="90"/>
        <end position="108"/>
    </location>
</feature>
<name>A0ABX5XP27_9BACT</name>
<accession>A0ABX5XP27</accession>
<keyword evidence="2" id="KW-0472">Membrane</keyword>
<organism evidence="3 4">
    <name type="scientific">Stieleria magnilauensis</name>
    <dbReference type="NCBI Taxonomy" id="2527963"/>
    <lineage>
        <taxon>Bacteria</taxon>
        <taxon>Pseudomonadati</taxon>
        <taxon>Planctomycetota</taxon>
        <taxon>Planctomycetia</taxon>
        <taxon>Pirellulales</taxon>
        <taxon>Pirellulaceae</taxon>
        <taxon>Stieleria</taxon>
    </lineage>
</organism>
<feature type="region of interest" description="Disordered" evidence="1">
    <location>
        <begin position="1"/>
        <end position="28"/>
    </location>
</feature>
<dbReference type="Proteomes" id="UP000318081">
    <property type="component" value="Chromosome"/>
</dbReference>
<evidence type="ECO:0000313" key="4">
    <source>
        <dbReference type="Proteomes" id="UP000318081"/>
    </source>
</evidence>
<feature type="compositionally biased region" description="Polar residues" evidence="1">
    <location>
        <begin position="10"/>
        <end position="23"/>
    </location>
</feature>
<keyword evidence="2" id="KW-1133">Transmembrane helix</keyword>
<dbReference type="EMBL" id="CP036432">
    <property type="protein sequence ID" value="QDV83502.1"/>
    <property type="molecule type" value="Genomic_DNA"/>
</dbReference>
<feature type="transmembrane region" description="Helical" evidence="2">
    <location>
        <begin position="142"/>
        <end position="160"/>
    </location>
</feature>
<keyword evidence="2" id="KW-0812">Transmembrane</keyword>
<dbReference type="RefSeq" id="WP_145210418.1">
    <property type="nucleotide sequence ID" value="NZ_CP036432.1"/>
</dbReference>
<evidence type="ECO:0000256" key="1">
    <source>
        <dbReference type="SAM" id="MobiDB-lite"/>
    </source>
</evidence>
<evidence type="ECO:0000256" key="2">
    <source>
        <dbReference type="SAM" id="Phobius"/>
    </source>
</evidence>
<protein>
    <recommendedName>
        <fullName evidence="5">Transmembrane protein</fullName>
    </recommendedName>
</protein>
<proteinExistence type="predicted"/>
<evidence type="ECO:0008006" key="5">
    <source>
        <dbReference type="Google" id="ProtNLM"/>
    </source>
</evidence>
<keyword evidence="4" id="KW-1185">Reference proteome</keyword>
<reference evidence="3 4" key="1">
    <citation type="submission" date="2019-02" db="EMBL/GenBank/DDBJ databases">
        <title>Deep-cultivation of Planctomycetes and their phenomic and genomic characterization uncovers novel biology.</title>
        <authorList>
            <person name="Wiegand S."/>
            <person name="Jogler M."/>
            <person name="Boedeker C."/>
            <person name="Pinto D."/>
            <person name="Vollmers J."/>
            <person name="Rivas-Marin E."/>
            <person name="Kohn T."/>
            <person name="Peeters S.H."/>
            <person name="Heuer A."/>
            <person name="Rast P."/>
            <person name="Oberbeckmann S."/>
            <person name="Bunk B."/>
            <person name="Jeske O."/>
            <person name="Meyerdierks A."/>
            <person name="Storesund J.E."/>
            <person name="Kallscheuer N."/>
            <person name="Luecker S."/>
            <person name="Lage O.M."/>
            <person name="Pohl T."/>
            <person name="Merkel B.J."/>
            <person name="Hornburger P."/>
            <person name="Mueller R.-W."/>
            <person name="Bruemmer F."/>
            <person name="Labrenz M."/>
            <person name="Spormann A.M."/>
            <person name="Op den Camp H."/>
            <person name="Overmann J."/>
            <person name="Amann R."/>
            <person name="Jetten M.S.M."/>
            <person name="Mascher T."/>
            <person name="Medema M.H."/>
            <person name="Devos D.P."/>
            <person name="Kaster A.-K."/>
            <person name="Ovreas L."/>
            <person name="Rohde M."/>
            <person name="Galperin M.Y."/>
            <person name="Jogler C."/>
        </authorList>
    </citation>
    <scope>NUCLEOTIDE SEQUENCE [LARGE SCALE GENOMIC DNA]</scope>
    <source>
        <strain evidence="3 4">TBK1r</strain>
    </source>
</reference>
<feature type="transmembrane region" description="Helical" evidence="2">
    <location>
        <begin position="114"/>
        <end position="135"/>
    </location>
</feature>
<evidence type="ECO:0000313" key="3">
    <source>
        <dbReference type="EMBL" id="QDV83502.1"/>
    </source>
</evidence>